<feature type="compositionally biased region" description="Low complexity" evidence="6">
    <location>
        <begin position="1387"/>
        <end position="1398"/>
    </location>
</feature>
<comment type="caution">
    <text evidence="8">The sequence shown here is derived from an EMBL/GenBank/DDBJ whole genome shotgun (WGS) entry which is preliminary data.</text>
</comment>
<keyword evidence="9" id="KW-1185">Reference proteome</keyword>
<dbReference type="InterPro" id="IPR052859">
    <property type="entry name" value="LRR-IQ_domain_protein"/>
</dbReference>
<gene>
    <name evidence="8" type="ORF">Poli38472_008556</name>
</gene>
<proteinExistence type="predicted"/>
<feature type="region of interest" description="Disordered" evidence="6">
    <location>
        <begin position="1367"/>
        <end position="1399"/>
    </location>
</feature>
<evidence type="ECO:0000256" key="1">
    <source>
        <dbReference type="ARBA" id="ARBA00022723"/>
    </source>
</evidence>
<feature type="compositionally biased region" description="Low complexity" evidence="6">
    <location>
        <begin position="34"/>
        <end position="47"/>
    </location>
</feature>
<dbReference type="OrthoDB" id="784962at2759"/>
<evidence type="ECO:0000256" key="3">
    <source>
        <dbReference type="ARBA" id="ARBA00022833"/>
    </source>
</evidence>
<keyword evidence="1" id="KW-0479">Metal-binding</keyword>
<dbReference type="GO" id="GO:0008270">
    <property type="term" value="F:zinc ion binding"/>
    <property type="evidence" value="ECO:0007669"/>
    <property type="project" value="UniProtKB-KW"/>
</dbReference>
<feature type="domain" description="PHD-type" evidence="7">
    <location>
        <begin position="1225"/>
        <end position="1274"/>
    </location>
</feature>
<name>A0A8K1C3S4_PYTOL</name>
<protein>
    <recommendedName>
        <fullName evidence="7">PHD-type domain-containing protein</fullName>
    </recommendedName>
</protein>
<dbReference type="Proteomes" id="UP000794436">
    <property type="component" value="Unassembled WGS sequence"/>
</dbReference>
<feature type="region of interest" description="Disordered" evidence="6">
    <location>
        <begin position="1750"/>
        <end position="1780"/>
    </location>
</feature>
<evidence type="ECO:0000256" key="6">
    <source>
        <dbReference type="SAM" id="MobiDB-lite"/>
    </source>
</evidence>
<dbReference type="PROSITE" id="PS01359">
    <property type="entry name" value="ZF_PHD_1"/>
    <property type="match status" value="1"/>
</dbReference>
<dbReference type="InterPro" id="IPR013083">
    <property type="entry name" value="Znf_RING/FYVE/PHD"/>
</dbReference>
<dbReference type="Pfam" id="PF00628">
    <property type="entry name" value="PHD"/>
    <property type="match status" value="1"/>
</dbReference>
<feature type="coiled-coil region" evidence="5">
    <location>
        <begin position="1491"/>
        <end position="1539"/>
    </location>
</feature>
<evidence type="ECO:0000313" key="8">
    <source>
        <dbReference type="EMBL" id="TMW55908.1"/>
    </source>
</evidence>
<feature type="compositionally biased region" description="Low complexity" evidence="6">
    <location>
        <begin position="867"/>
        <end position="876"/>
    </location>
</feature>
<dbReference type="PROSITE" id="PS50016">
    <property type="entry name" value="ZF_PHD_2"/>
    <property type="match status" value="1"/>
</dbReference>
<reference evidence="8" key="1">
    <citation type="submission" date="2019-03" db="EMBL/GenBank/DDBJ databases">
        <title>Long read genome sequence of the mycoparasitic Pythium oligandrum ATCC 38472 isolated from sugarbeet rhizosphere.</title>
        <authorList>
            <person name="Gaulin E."/>
        </authorList>
    </citation>
    <scope>NUCLEOTIDE SEQUENCE</scope>
    <source>
        <strain evidence="8">ATCC 38472_TT</strain>
    </source>
</reference>
<dbReference type="Pfam" id="PF08429">
    <property type="entry name" value="PLU-1"/>
    <property type="match status" value="3"/>
</dbReference>
<accession>A0A8K1C3S4</accession>
<feature type="region of interest" description="Disordered" evidence="6">
    <location>
        <begin position="1800"/>
        <end position="1840"/>
    </location>
</feature>
<sequence>MNRMGPGSATSTGSDGAPENVGVTAAARVSTGGTSTRPSSDASPPSSRVKEASAATAAAGNVLFIPIRSRVGKRYQAILPELMEKPMEDRANRIKVMHVAKPRYSLDRATALGNDLEKYLKLARSLRDGATFDTEEQVTSLALEYLHRFDYNTTDAACSLYARHSMEVPKLASSAETYSSRNNGAANEAQWLTSFYRLMRLPQIQQGDYQAMLQLKKRAVTLSLSATEAGVLDRLLARMSQWLAAVGDTKNMFTERADLQGLIYAAEDLAFETDEKCALEVRVNAFDAAYGRLKDAIERSNRRNQSKCLLEELEDLFASTTELKVTFPEMEEYTNMLEHARELKATISSMLLEDKVSLTAIRDLIAKIELVPVNFEREVELFQNKMMTAQSWLAKVRKCIPKRRTSRRGGPEPKKMDLNAIRALVDDAPCEDSAEVFEMQDLLECADEWAEKVKAAIEGGADVSLEELKTLMEEGNEMPVDMDEQKYLEAEIAAREWCSTAAAMLAEKKPLKELEGVVENAHEIRNHLHPKKQSRWKPQIERDIQAALDTTHRWLHEIRDAVGGSAFDKIFTSNTPFVPTPGEPILQSDAAPADPHQGFAKAKKPIDTAAKLIQKADRLVVDVQIYTNRLQELMEHTKTAQQDAIKILVKIGVRSDDSQLNQEEPPESAVETSTDKKIGDFAHACSLLDRIASLPFIFDEGLELYAVLHAEKDWSQRVRDALPPRQSRKKRQAKDPITLEQLLALLDESSRLRFKFPEEIKILSKELEDVASWQQKAREVIESRAAQLLGEVAMSLKKYDLLVYEKLNEVKKRLGGSAGVGDHAATAESLKKGDEDVEMKEAPMEMLRASSTLSTGQHGGPVLNKGSSEVSSRSSSGETVAGLAERIQVDSILETIRREAGCPKKLSEEQSTEDEANRAARGLTVLDPLLAMVEECLNAVNQVEVKEDKKKRLDELLVGEEVIVGPPDDAVKQLEEWREQITHILNDGNLFNAVAPEMDALSCVSELLEWLQSSRSIFYDEVLPLKELVTKGQELETRLQGLQGSNVFSSPTLELLGAMLWPLPFLIEREVVVQSWMSRVAKCMEDKHAPLDDIHRLLEEAYSLLLEPDALKIILDEVKKAKLWLAKIKKRLKSLMTKQVTRLTMTVAKSLVDEGHDIALELSAFDMLKEHVDFASDWEKRVLDSGIETGHARIANLLSLLDEYDRARLVIDLDMHRDVLKSATERYCVCRQPYDGFMIGCDYCDDWFHDVCIGLSKEKAEKVENYTCPSCSILQDLSSALTRALEGQDKLWGDTDYGKNYEKQHGVAVRRVKREEKAIERSEMLLFSCNNHMNQLRARIDDIERAKSCFTLKNPFEQVGMSNGCASSVTAQGQDPKSLTVQMKPPSDSSNASSTATSGGLPTMAIDTMAFVQRYPNILLPPAKYAGDLQQSVSGTSASSTTPGIATNAVTTQTPAGDKKPTMSDVMPSMLAPMLAKLSENTERLSALLVAGGVEQQLAKMKSEHAEVKAQVTELQETIRLSKERLVAAQASVDELKRAYVIRQHGLPRAKAWVQHVIRIINTPATLIRSKFRDTFISSEFGEVIMDAKAKEIDHFPEVKAYTHLMRTVGWTLVVVSLLQERPSREALSEVIAYASDHGLGDYTMTIAPLRAIIGRVDGWIARTQKCLSKPATTSQKLPRLKVLMNEYSKLPLTCEWISKLEEYMRLLEIASNSELSAEALTALSNAENAALGTLNAAATVGATTITPKVPRKRKSYTKKEKVETPTQDATAKKSAKKAKLGSSDAASLGALAAVAMMEDHHTTNGTPNGETIKAEDEEEEVKAHLESNGSSGLASAMMS</sequence>
<dbReference type="PANTHER" id="PTHR46723:SF1">
    <property type="entry name" value="LEUCINE-RICH REPEAT AND IQ DOMAIN-CONTAINING PROTEIN 3"/>
    <property type="match status" value="1"/>
</dbReference>
<dbReference type="InterPro" id="IPR013637">
    <property type="entry name" value="Lys_sp_deMease-like_dom"/>
</dbReference>
<keyword evidence="2 4" id="KW-0863">Zinc-finger</keyword>
<feature type="compositionally biased region" description="Polar residues" evidence="6">
    <location>
        <begin position="1434"/>
        <end position="1455"/>
    </location>
</feature>
<dbReference type="Gene3D" id="3.30.40.10">
    <property type="entry name" value="Zinc/RING finger domain, C3HC4 (zinc finger)"/>
    <property type="match status" value="1"/>
</dbReference>
<evidence type="ECO:0000259" key="7">
    <source>
        <dbReference type="PROSITE" id="PS50016"/>
    </source>
</evidence>
<dbReference type="InterPro" id="IPR001965">
    <property type="entry name" value="Znf_PHD"/>
</dbReference>
<keyword evidence="3" id="KW-0862">Zinc</keyword>
<evidence type="ECO:0000256" key="4">
    <source>
        <dbReference type="PROSITE-ProRule" id="PRU00146"/>
    </source>
</evidence>
<evidence type="ECO:0000313" key="9">
    <source>
        <dbReference type="Proteomes" id="UP000794436"/>
    </source>
</evidence>
<dbReference type="InterPro" id="IPR011011">
    <property type="entry name" value="Znf_FYVE_PHD"/>
</dbReference>
<dbReference type="InterPro" id="IPR019787">
    <property type="entry name" value="Znf_PHD-finger"/>
</dbReference>
<feature type="compositionally biased region" description="Polar residues" evidence="6">
    <location>
        <begin position="1828"/>
        <end position="1840"/>
    </location>
</feature>
<dbReference type="SMART" id="SM00249">
    <property type="entry name" value="PHD"/>
    <property type="match status" value="1"/>
</dbReference>
<keyword evidence="5" id="KW-0175">Coiled coil</keyword>
<dbReference type="PANTHER" id="PTHR46723">
    <property type="entry name" value="LEUCINE-RICH REPEAT AND IQ DOMAIN-CONTAINING PROTEIN 3"/>
    <property type="match status" value="1"/>
</dbReference>
<organism evidence="8 9">
    <name type="scientific">Pythium oligandrum</name>
    <name type="common">Mycoparasitic fungus</name>
    <dbReference type="NCBI Taxonomy" id="41045"/>
    <lineage>
        <taxon>Eukaryota</taxon>
        <taxon>Sar</taxon>
        <taxon>Stramenopiles</taxon>
        <taxon>Oomycota</taxon>
        <taxon>Peronosporomycetes</taxon>
        <taxon>Pythiales</taxon>
        <taxon>Pythiaceae</taxon>
        <taxon>Pythium</taxon>
    </lineage>
</organism>
<feature type="region of interest" description="Disordered" evidence="6">
    <location>
        <begin position="1434"/>
        <end position="1461"/>
    </location>
</feature>
<feature type="region of interest" description="Disordered" evidence="6">
    <location>
        <begin position="1"/>
        <end position="52"/>
    </location>
</feature>
<dbReference type="SUPFAM" id="SSF57903">
    <property type="entry name" value="FYVE/PHD zinc finger"/>
    <property type="match status" value="1"/>
</dbReference>
<dbReference type="InterPro" id="IPR019786">
    <property type="entry name" value="Zinc_finger_PHD-type_CS"/>
</dbReference>
<dbReference type="CDD" id="cd15560">
    <property type="entry name" value="PHD2_3_BPTF"/>
    <property type="match status" value="1"/>
</dbReference>
<dbReference type="EMBL" id="SPLM01000146">
    <property type="protein sequence ID" value="TMW55908.1"/>
    <property type="molecule type" value="Genomic_DNA"/>
</dbReference>
<evidence type="ECO:0000256" key="5">
    <source>
        <dbReference type="SAM" id="Coils"/>
    </source>
</evidence>
<feature type="compositionally biased region" description="Polar residues" evidence="6">
    <location>
        <begin position="1367"/>
        <end position="1381"/>
    </location>
</feature>
<evidence type="ECO:0000256" key="2">
    <source>
        <dbReference type="ARBA" id="ARBA00022771"/>
    </source>
</evidence>
<feature type="region of interest" description="Disordered" evidence="6">
    <location>
        <begin position="851"/>
        <end position="881"/>
    </location>
</feature>